<evidence type="ECO:0000313" key="2">
    <source>
        <dbReference type="EMBL" id="RNA06485.1"/>
    </source>
</evidence>
<proteinExistence type="predicted"/>
<keyword evidence="3" id="KW-1185">Reference proteome</keyword>
<accession>A0A3M7Q6D9</accession>
<evidence type="ECO:0000313" key="3">
    <source>
        <dbReference type="Proteomes" id="UP000276133"/>
    </source>
</evidence>
<name>A0A3M7Q6D9_BRAPC</name>
<reference evidence="2 3" key="1">
    <citation type="journal article" date="2018" name="Sci. Rep.">
        <title>Genomic signatures of local adaptation to the degree of environmental predictability in rotifers.</title>
        <authorList>
            <person name="Franch-Gras L."/>
            <person name="Hahn C."/>
            <person name="Garcia-Roger E.M."/>
            <person name="Carmona M.J."/>
            <person name="Serra M."/>
            <person name="Gomez A."/>
        </authorList>
    </citation>
    <scope>NUCLEOTIDE SEQUENCE [LARGE SCALE GENOMIC DNA]</scope>
    <source>
        <strain evidence="2">HYR1</strain>
    </source>
</reference>
<organism evidence="2 3">
    <name type="scientific">Brachionus plicatilis</name>
    <name type="common">Marine rotifer</name>
    <name type="synonym">Brachionus muelleri</name>
    <dbReference type="NCBI Taxonomy" id="10195"/>
    <lineage>
        <taxon>Eukaryota</taxon>
        <taxon>Metazoa</taxon>
        <taxon>Spiralia</taxon>
        <taxon>Gnathifera</taxon>
        <taxon>Rotifera</taxon>
        <taxon>Eurotatoria</taxon>
        <taxon>Monogononta</taxon>
        <taxon>Pseudotrocha</taxon>
        <taxon>Ploima</taxon>
        <taxon>Brachionidae</taxon>
        <taxon>Brachionus</taxon>
    </lineage>
</organism>
<dbReference type="AlphaFoldDB" id="A0A3M7Q6D9"/>
<keyword evidence="1" id="KW-0175">Coiled coil</keyword>
<dbReference type="Proteomes" id="UP000276133">
    <property type="component" value="Unassembled WGS sequence"/>
</dbReference>
<sequence length="200" mass="23141">GYGSKLSVSVDDFNKNQNLEHNDFTIISNNQSKCPSKNFDGSGNTEIGHLKSENEYLNNLIKPDDLKKSHLFSFLLEDSDFLDERKSDYNKNINDNKKEFVNENNENHYDDLITKIQQLENEQKILKERFDEKTLPHGDTKETRPLCTRTSEKTKVGEFVSSRSRCGRNVYLGPQGGFFLENPSGSLYYIRGKERLQINF</sequence>
<feature type="coiled-coil region" evidence="1">
    <location>
        <begin position="102"/>
        <end position="129"/>
    </location>
</feature>
<comment type="caution">
    <text evidence="2">The sequence shown here is derived from an EMBL/GenBank/DDBJ whole genome shotgun (WGS) entry which is preliminary data.</text>
</comment>
<gene>
    <name evidence="2" type="ORF">BpHYR1_045256</name>
</gene>
<evidence type="ECO:0000256" key="1">
    <source>
        <dbReference type="SAM" id="Coils"/>
    </source>
</evidence>
<dbReference type="EMBL" id="REGN01007377">
    <property type="protein sequence ID" value="RNA06485.1"/>
    <property type="molecule type" value="Genomic_DNA"/>
</dbReference>
<feature type="non-terminal residue" evidence="2">
    <location>
        <position position="1"/>
    </location>
</feature>
<protein>
    <submittedName>
        <fullName evidence="2">Uncharacterized protein</fullName>
    </submittedName>
</protein>